<dbReference type="KEGG" id="hdn:Hden_1432"/>
<feature type="transmembrane region" description="Helical" evidence="1">
    <location>
        <begin position="64"/>
        <end position="82"/>
    </location>
</feature>
<dbReference type="RefSeq" id="WP_013215459.1">
    <property type="nucleotide sequence ID" value="NC_014313.1"/>
</dbReference>
<gene>
    <name evidence="2" type="ordered locus">Hden_1432</name>
</gene>
<evidence type="ECO:0000313" key="3">
    <source>
        <dbReference type="Proteomes" id="UP000002033"/>
    </source>
</evidence>
<dbReference type="STRING" id="582899.Hden_1432"/>
<feature type="transmembrane region" description="Helical" evidence="1">
    <location>
        <begin position="102"/>
        <end position="125"/>
    </location>
</feature>
<keyword evidence="3" id="KW-1185">Reference proteome</keyword>
<dbReference type="AlphaFoldDB" id="D8JXA8"/>
<organism evidence="2 3">
    <name type="scientific">Hyphomicrobium denitrificans (strain ATCC 51888 / DSM 1869 / NCIMB 11706 / TK 0415)</name>
    <dbReference type="NCBI Taxonomy" id="582899"/>
    <lineage>
        <taxon>Bacteria</taxon>
        <taxon>Pseudomonadati</taxon>
        <taxon>Pseudomonadota</taxon>
        <taxon>Alphaproteobacteria</taxon>
        <taxon>Hyphomicrobiales</taxon>
        <taxon>Hyphomicrobiaceae</taxon>
        <taxon>Hyphomicrobium</taxon>
    </lineage>
</organism>
<accession>D8JXA8</accession>
<dbReference type="HOGENOM" id="CLU_136222_1_0_5"/>
<evidence type="ECO:0000313" key="2">
    <source>
        <dbReference type="EMBL" id="ADJ23244.1"/>
    </source>
</evidence>
<keyword evidence="1" id="KW-1133">Transmembrane helix</keyword>
<sequence>MSPAHAALAAMTYLLAKHAVADFFLQTQMIYRQKGIYGAPGGLLHALIHILLTAPVFFLFPGGSAGLALALLAGEFLVHYHIDWAKEQIVHHYGWKFADRQYWCALGFDQFLHGLTYVALLWIWLPAT</sequence>
<keyword evidence="1" id="KW-0812">Transmembrane</keyword>
<dbReference type="eggNOG" id="ENOG5032ACV">
    <property type="taxonomic scope" value="Bacteria"/>
</dbReference>
<proteinExistence type="predicted"/>
<evidence type="ECO:0000256" key="1">
    <source>
        <dbReference type="SAM" id="Phobius"/>
    </source>
</evidence>
<feature type="transmembrane region" description="Helical" evidence="1">
    <location>
        <begin position="37"/>
        <end position="58"/>
    </location>
</feature>
<protein>
    <recommendedName>
        <fullName evidence="4">DUF3307 domain-containing protein</fullName>
    </recommendedName>
</protein>
<dbReference type="Pfam" id="PF11750">
    <property type="entry name" value="DUF3307"/>
    <property type="match status" value="1"/>
</dbReference>
<dbReference type="EMBL" id="CP002083">
    <property type="protein sequence ID" value="ADJ23244.1"/>
    <property type="molecule type" value="Genomic_DNA"/>
</dbReference>
<keyword evidence="1" id="KW-0472">Membrane</keyword>
<evidence type="ECO:0008006" key="4">
    <source>
        <dbReference type="Google" id="ProtNLM"/>
    </source>
</evidence>
<dbReference type="InterPro" id="IPR021737">
    <property type="entry name" value="Phage_phiKZ_Orf197"/>
</dbReference>
<dbReference type="Proteomes" id="UP000002033">
    <property type="component" value="Chromosome"/>
</dbReference>
<dbReference type="OrthoDB" id="558011at2"/>
<name>D8JXA8_HYPDA</name>
<reference evidence="3" key="1">
    <citation type="journal article" date="2011" name="J. Bacteriol.">
        <title>Genome sequences of eight morphologically diverse alphaproteobacteria.</title>
        <authorList>
            <consortium name="US DOE Joint Genome Institute"/>
            <person name="Brown P.J."/>
            <person name="Kysela D.T."/>
            <person name="Buechlein A."/>
            <person name="Hemmerich C."/>
            <person name="Brun Y.V."/>
        </authorList>
    </citation>
    <scope>NUCLEOTIDE SEQUENCE [LARGE SCALE GENOMIC DNA]</scope>
    <source>
        <strain evidence="3">ATCC 51888 / DSM 1869 / NCIB 11706 / TK 0415</strain>
    </source>
</reference>